<reference evidence="11" key="1">
    <citation type="submission" date="2023-03" db="EMBL/GenBank/DDBJ databases">
        <authorList>
            <person name="Steffen K."/>
            <person name="Cardenas P."/>
        </authorList>
    </citation>
    <scope>NUCLEOTIDE SEQUENCE</scope>
</reference>
<sequence length="337" mass="35526">MPRVRIAVDAMGGDFGPPETVPGVLAALDAHPELTVTLVGDSDAVQAELSRHDVIGRSVSIAPSEGKVEDDEHPIAALRRKPNSSIATAMRLVQLGDADMVVSMGSTGATMATAVMALGLLEGLERPCIGGNFLGVAPNTTVVDLGSNVDCRPSLLLNFAALGVAFSRRRLGIENPRVALLSVGEESSKGNRQVQESHTLFRESHLNFVGNVEGMDFFTGKADVIVCDGFIGNILIKFAEGLGSALVPYLHHRLSAVLPGEQVQQIGEALWTTMNLPRTMGGPLFGVNGLVMIGHGSSTATGVAGAINTGLLCHRLELVEGFRQELAELHRAVVRET</sequence>
<keyword evidence="3" id="KW-0963">Cytoplasm</keyword>
<dbReference type="PIRSF" id="PIRSF002465">
    <property type="entry name" value="Phsphlp_syn_PlsX"/>
    <property type="match status" value="1"/>
</dbReference>
<dbReference type="SUPFAM" id="SSF53659">
    <property type="entry name" value="Isocitrate/Isopropylmalate dehydrogenase-like"/>
    <property type="match status" value="1"/>
</dbReference>
<evidence type="ECO:0000313" key="11">
    <source>
        <dbReference type="EMBL" id="CAI8030113.1"/>
    </source>
</evidence>
<evidence type="ECO:0000256" key="7">
    <source>
        <dbReference type="ARBA" id="ARBA00023209"/>
    </source>
</evidence>
<evidence type="ECO:0000256" key="9">
    <source>
        <dbReference type="ARBA" id="ARBA00024069"/>
    </source>
</evidence>
<keyword evidence="5" id="KW-0808">Transferase</keyword>
<dbReference type="EC" id="2.3.1.274" evidence="9"/>
<keyword evidence="12" id="KW-1185">Reference proteome</keyword>
<evidence type="ECO:0000256" key="3">
    <source>
        <dbReference type="ARBA" id="ARBA00022490"/>
    </source>
</evidence>
<dbReference type="AlphaFoldDB" id="A0AA35WQI4"/>
<evidence type="ECO:0000256" key="2">
    <source>
        <dbReference type="ARBA" id="ARBA00004496"/>
    </source>
</evidence>
<dbReference type="PANTHER" id="PTHR30100">
    <property type="entry name" value="FATTY ACID/PHOSPHOLIPID SYNTHESIS PROTEIN PLSX"/>
    <property type="match status" value="1"/>
</dbReference>
<keyword evidence="8" id="KW-1208">Phospholipid metabolism</keyword>
<accession>A0AA35WQI4</accession>
<organism evidence="11 12">
    <name type="scientific">Geodia barretti</name>
    <name type="common">Barrett's horny sponge</name>
    <dbReference type="NCBI Taxonomy" id="519541"/>
    <lineage>
        <taxon>Eukaryota</taxon>
        <taxon>Metazoa</taxon>
        <taxon>Porifera</taxon>
        <taxon>Demospongiae</taxon>
        <taxon>Heteroscleromorpha</taxon>
        <taxon>Tetractinellida</taxon>
        <taxon>Astrophorina</taxon>
        <taxon>Geodiidae</taxon>
        <taxon>Geodia</taxon>
    </lineage>
</organism>
<dbReference type="EMBL" id="CASHTH010002458">
    <property type="protein sequence ID" value="CAI8030113.1"/>
    <property type="molecule type" value="Genomic_DNA"/>
</dbReference>
<dbReference type="HAMAP" id="MF_00019">
    <property type="entry name" value="PlsX"/>
    <property type="match status" value="1"/>
</dbReference>
<keyword evidence="11" id="KW-0012">Acyltransferase</keyword>
<gene>
    <name evidence="11" type="ORF">GBAR_LOCUS17073</name>
</gene>
<evidence type="ECO:0000313" key="12">
    <source>
        <dbReference type="Proteomes" id="UP001174909"/>
    </source>
</evidence>
<comment type="catalytic activity">
    <reaction evidence="1">
        <text>a fatty acyl-[ACP] + phosphate = an acyl phosphate + holo-[ACP]</text>
        <dbReference type="Rhea" id="RHEA:42292"/>
        <dbReference type="Rhea" id="RHEA-COMP:9685"/>
        <dbReference type="Rhea" id="RHEA-COMP:14125"/>
        <dbReference type="ChEBI" id="CHEBI:43474"/>
        <dbReference type="ChEBI" id="CHEBI:59918"/>
        <dbReference type="ChEBI" id="CHEBI:64479"/>
        <dbReference type="ChEBI" id="CHEBI:138651"/>
        <dbReference type="EC" id="2.3.1.274"/>
    </reaction>
</comment>
<dbReference type="GO" id="GO:0006633">
    <property type="term" value="P:fatty acid biosynthetic process"/>
    <property type="evidence" value="ECO:0007669"/>
    <property type="project" value="InterPro"/>
</dbReference>
<dbReference type="GO" id="GO:0043811">
    <property type="term" value="F:phosphate:acyl-[acyl carrier protein] acyltransferase activity"/>
    <property type="evidence" value="ECO:0007669"/>
    <property type="project" value="UniProtKB-EC"/>
</dbReference>
<dbReference type="GO" id="GO:0005737">
    <property type="term" value="C:cytoplasm"/>
    <property type="evidence" value="ECO:0007669"/>
    <property type="project" value="UniProtKB-SubCell"/>
</dbReference>
<evidence type="ECO:0000256" key="5">
    <source>
        <dbReference type="ARBA" id="ARBA00022679"/>
    </source>
</evidence>
<dbReference type="PANTHER" id="PTHR30100:SF1">
    <property type="entry name" value="PHOSPHATE ACYLTRANSFERASE"/>
    <property type="match status" value="1"/>
</dbReference>
<dbReference type="Pfam" id="PF02504">
    <property type="entry name" value="FA_synthesis"/>
    <property type="match status" value="1"/>
</dbReference>
<keyword evidence="4" id="KW-0444">Lipid biosynthesis</keyword>
<dbReference type="InterPro" id="IPR012281">
    <property type="entry name" value="Phospholipid_synth_PlsX-like"/>
</dbReference>
<evidence type="ECO:0000256" key="6">
    <source>
        <dbReference type="ARBA" id="ARBA00023098"/>
    </source>
</evidence>
<comment type="subcellular location">
    <subcellularLocation>
        <location evidence="2">Cytoplasm</location>
    </subcellularLocation>
</comment>
<name>A0AA35WQI4_GEOBA</name>
<evidence type="ECO:0000256" key="4">
    <source>
        <dbReference type="ARBA" id="ARBA00022516"/>
    </source>
</evidence>
<dbReference type="GO" id="GO:0008654">
    <property type="term" value="P:phospholipid biosynthetic process"/>
    <property type="evidence" value="ECO:0007669"/>
    <property type="project" value="UniProtKB-KW"/>
</dbReference>
<comment type="caution">
    <text evidence="11">The sequence shown here is derived from an EMBL/GenBank/DDBJ whole genome shotgun (WGS) entry which is preliminary data.</text>
</comment>
<dbReference type="NCBIfam" id="TIGR00182">
    <property type="entry name" value="plsX"/>
    <property type="match status" value="1"/>
</dbReference>
<evidence type="ECO:0000256" key="10">
    <source>
        <dbReference type="ARBA" id="ARBA00046608"/>
    </source>
</evidence>
<comment type="subunit">
    <text evidence="10">Homodimer. Probably interacts with PlsY.</text>
</comment>
<evidence type="ECO:0000256" key="8">
    <source>
        <dbReference type="ARBA" id="ARBA00023264"/>
    </source>
</evidence>
<dbReference type="Proteomes" id="UP001174909">
    <property type="component" value="Unassembled WGS sequence"/>
</dbReference>
<keyword evidence="7" id="KW-0594">Phospholipid biosynthesis</keyword>
<evidence type="ECO:0000256" key="1">
    <source>
        <dbReference type="ARBA" id="ARBA00001232"/>
    </source>
</evidence>
<dbReference type="Gene3D" id="3.40.718.10">
    <property type="entry name" value="Isopropylmalate Dehydrogenase"/>
    <property type="match status" value="1"/>
</dbReference>
<keyword evidence="6" id="KW-0443">Lipid metabolism</keyword>
<dbReference type="InterPro" id="IPR003664">
    <property type="entry name" value="FA_synthesis"/>
</dbReference>
<protein>
    <recommendedName>
        <fullName evidence="9">phosphate acyltransferase</fullName>
        <ecNumber evidence="9">2.3.1.274</ecNumber>
    </recommendedName>
</protein>
<proteinExistence type="inferred from homology"/>